<dbReference type="EMBL" id="JACEIK010000003">
    <property type="protein sequence ID" value="MCD7445996.1"/>
    <property type="molecule type" value="Genomic_DNA"/>
</dbReference>
<sequence>MVTVEEVRRAQRAEGPATVLAIGTATPLNCVDQSTYPDYFFRVTNSEHKTNLKKKFKRMCDRSMIKKRYMHLTEEILKENPSICEHKSPSLNARQDIVLVEVPKLGKEAAQKAINEWGQPKSKITHLIFCTTSGVDMPGADYQLTKLLELSPSIKRFMMYQQGCCGGGTVLRLAKDLAENNKGARVLVVCAEITVITFHGPSDTELDVLVGQALFGDGAAAVIIGSDPILEVERPLFKFISATQTLLPDSGYAIYGNTSEAGLTFHLHKDVPRLISNNIEKCLVEIFHPLGISNWNSIFWVAHAGGRAILDQVELKLCLKSEKLRATRHVLSEYGNIASACVLFVLDEMRKDSIKKGLDTTGEGLEYGVLFGFGPGLTVETIVLHSGGNIHK</sequence>
<proteinExistence type="inferred from homology"/>
<keyword evidence="10" id="KW-1185">Reference proteome</keyword>
<protein>
    <recommendedName>
        <fullName evidence="4">chalcone synthase</fullName>
        <ecNumber evidence="4">2.3.1.74</ecNumber>
    </recommendedName>
</protein>
<comment type="caution">
    <text evidence="9">The sequence shown here is derived from an EMBL/GenBank/DDBJ whole genome shotgun (WGS) entry which is preliminary data.</text>
</comment>
<dbReference type="Pfam" id="PF00195">
    <property type="entry name" value="Chal_sti_synt_N"/>
    <property type="match status" value="1"/>
</dbReference>
<dbReference type="Pfam" id="PF02797">
    <property type="entry name" value="Chal_sti_synt_C"/>
    <property type="match status" value="1"/>
</dbReference>
<evidence type="ECO:0000313" key="9">
    <source>
        <dbReference type="EMBL" id="MCD7445996.1"/>
    </source>
</evidence>
<evidence type="ECO:0000259" key="7">
    <source>
        <dbReference type="Pfam" id="PF00195"/>
    </source>
</evidence>
<evidence type="ECO:0000256" key="2">
    <source>
        <dbReference type="ARBA" id="ARBA00004966"/>
    </source>
</evidence>
<gene>
    <name evidence="9" type="primary">CHS1_1</name>
    <name evidence="9" type="ORF">HAX54_024700</name>
</gene>
<dbReference type="InterPro" id="IPR001099">
    <property type="entry name" value="Chalcone/stilbene_synt_N"/>
</dbReference>
<comment type="similarity">
    <text evidence="3 6">Belongs to the thiolase-like superfamily. Chalcone/stilbene synthases family.</text>
</comment>
<dbReference type="InterPro" id="IPR016039">
    <property type="entry name" value="Thiolase-like"/>
</dbReference>
<evidence type="ECO:0000313" key="10">
    <source>
        <dbReference type="Proteomes" id="UP000823775"/>
    </source>
</evidence>
<keyword evidence="6" id="KW-0012">Acyltransferase</keyword>
<dbReference type="SUPFAM" id="SSF53901">
    <property type="entry name" value="Thiolase-like"/>
    <property type="match status" value="2"/>
</dbReference>
<dbReference type="Gene3D" id="3.40.47.10">
    <property type="match status" value="2"/>
</dbReference>
<accession>A0ABS8RGJ4</accession>
<evidence type="ECO:0000256" key="4">
    <source>
        <dbReference type="ARBA" id="ARBA00012975"/>
    </source>
</evidence>
<name>A0ABS8RGJ4_DATST</name>
<evidence type="ECO:0000256" key="3">
    <source>
        <dbReference type="ARBA" id="ARBA00005531"/>
    </source>
</evidence>
<dbReference type="InterPro" id="IPR012328">
    <property type="entry name" value="Chalcone/stilbene_synt_C"/>
</dbReference>
<evidence type="ECO:0000259" key="8">
    <source>
        <dbReference type="Pfam" id="PF02797"/>
    </source>
</evidence>
<dbReference type="PANTHER" id="PTHR11877">
    <property type="entry name" value="HYDROXYMETHYLGLUTARYL-COA SYNTHASE"/>
    <property type="match status" value="1"/>
</dbReference>
<feature type="domain" description="Chalcone/stilbene synthase C-terminal" evidence="8">
    <location>
        <begin position="240"/>
        <end position="386"/>
    </location>
</feature>
<dbReference type="PANTHER" id="PTHR11877:SF94">
    <property type="entry name" value="CHALCONE SYNTHASE 2"/>
    <property type="match status" value="1"/>
</dbReference>
<dbReference type="EC" id="2.3.1.74" evidence="4"/>
<comment type="pathway">
    <text evidence="2">Secondary metabolite biosynthesis; flavonoid biosynthesis.</text>
</comment>
<evidence type="ECO:0000256" key="1">
    <source>
        <dbReference type="ARBA" id="ARBA00002969"/>
    </source>
</evidence>
<keyword evidence="6" id="KW-0808">Transferase</keyword>
<evidence type="ECO:0000256" key="5">
    <source>
        <dbReference type="ARBA" id="ARBA00023241"/>
    </source>
</evidence>
<reference evidence="9 10" key="1">
    <citation type="journal article" date="2021" name="BMC Genomics">
        <title>Datura genome reveals duplications of psychoactive alkaloid biosynthetic genes and high mutation rate following tissue culture.</title>
        <authorList>
            <person name="Rajewski A."/>
            <person name="Carter-House D."/>
            <person name="Stajich J."/>
            <person name="Litt A."/>
        </authorList>
    </citation>
    <scope>NUCLEOTIDE SEQUENCE [LARGE SCALE GENOMIC DNA]</scope>
    <source>
        <strain evidence="9">AR-01</strain>
    </source>
</reference>
<feature type="domain" description="Chalcone/stilbene synthase N-terminal" evidence="7">
    <location>
        <begin position="5"/>
        <end position="228"/>
    </location>
</feature>
<keyword evidence="5" id="KW-0284">Flavonoid biosynthesis</keyword>
<dbReference type="PIRSF" id="PIRSF000451">
    <property type="entry name" value="PKS_III"/>
    <property type="match status" value="1"/>
</dbReference>
<evidence type="ECO:0000256" key="6">
    <source>
        <dbReference type="RuleBase" id="RU003633"/>
    </source>
</evidence>
<comment type="function">
    <text evidence="1">The primary product of this enzyme is 4,2',4',6'-tetrahydroxychalcone (also termed naringenin-chalcone or chalcone) which can under specific conditions spontaneously isomerize into naringenin.</text>
</comment>
<dbReference type="Proteomes" id="UP000823775">
    <property type="component" value="Unassembled WGS sequence"/>
</dbReference>
<dbReference type="CDD" id="cd00831">
    <property type="entry name" value="CHS_like"/>
    <property type="match status" value="1"/>
</dbReference>
<organism evidence="9 10">
    <name type="scientific">Datura stramonium</name>
    <name type="common">Jimsonweed</name>
    <name type="synonym">Common thornapple</name>
    <dbReference type="NCBI Taxonomy" id="4076"/>
    <lineage>
        <taxon>Eukaryota</taxon>
        <taxon>Viridiplantae</taxon>
        <taxon>Streptophyta</taxon>
        <taxon>Embryophyta</taxon>
        <taxon>Tracheophyta</taxon>
        <taxon>Spermatophyta</taxon>
        <taxon>Magnoliopsida</taxon>
        <taxon>eudicotyledons</taxon>
        <taxon>Gunneridae</taxon>
        <taxon>Pentapetalae</taxon>
        <taxon>asterids</taxon>
        <taxon>lamiids</taxon>
        <taxon>Solanales</taxon>
        <taxon>Solanaceae</taxon>
        <taxon>Solanoideae</taxon>
        <taxon>Datureae</taxon>
        <taxon>Datura</taxon>
    </lineage>
</organism>
<dbReference type="InterPro" id="IPR011141">
    <property type="entry name" value="Polyketide_synthase_type-III"/>
</dbReference>